<dbReference type="GO" id="GO:0005886">
    <property type="term" value="C:plasma membrane"/>
    <property type="evidence" value="ECO:0007669"/>
    <property type="project" value="UniProtKB-SubCell"/>
</dbReference>
<dbReference type="GO" id="GO:0009306">
    <property type="term" value="P:protein secretion"/>
    <property type="evidence" value="ECO:0007669"/>
    <property type="project" value="UniProtKB-UniRule"/>
</dbReference>
<evidence type="ECO:0000256" key="7">
    <source>
        <dbReference type="ARBA" id="ARBA00022927"/>
    </source>
</evidence>
<keyword evidence="9 11" id="KW-0811">Translocation</keyword>
<keyword evidence="7 11" id="KW-0653">Protein transport</keyword>
<organism evidence="13 14">
    <name type="scientific">Litorivivens lipolytica</name>
    <dbReference type="NCBI Taxonomy" id="1524264"/>
    <lineage>
        <taxon>Bacteria</taxon>
        <taxon>Pseudomonadati</taxon>
        <taxon>Pseudomonadota</taxon>
        <taxon>Gammaproteobacteria</taxon>
        <taxon>Litorivivens</taxon>
    </lineage>
</organism>
<keyword evidence="10 11" id="KW-0472">Membrane</keyword>
<dbReference type="RefSeq" id="WP_183409479.1">
    <property type="nucleotide sequence ID" value="NZ_JACHWY010000001.1"/>
</dbReference>
<keyword evidence="8 11" id="KW-1133">Transmembrane helix</keyword>
<feature type="region of interest" description="Disordered" evidence="12">
    <location>
        <begin position="95"/>
        <end position="120"/>
    </location>
</feature>
<evidence type="ECO:0000256" key="10">
    <source>
        <dbReference type="ARBA" id="ARBA00023136"/>
    </source>
</evidence>
<dbReference type="Pfam" id="PF03840">
    <property type="entry name" value="SecG"/>
    <property type="match status" value="1"/>
</dbReference>
<evidence type="ECO:0000256" key="1">
    <source>
        <dbReference type="ARBA" id="ARBA00004651"/>
    </source>
</evidence>
<evidence type="ECO:0000256" key="8">
    <source>
        <dbReference type="ARBA" id="ARBA00022989"/>
    </source>
</evidence>
<evidence type="ECO:0000256" key="5">
    <source>
        <dbReference type="ARBA" id="ARBA00022475"/>
    </source>
</evidence>
<keyword evidence="5 11" id="KW-1003">Cell membrane</keyword>
<evidence type="ECO:0000256" key="3">
    <source>
        <dbReference type="ARBA" id="ARBA00017876"/>
    </source>
</evidence>
<feature type="transmembrane region" description="Helical" evidence="11">
    <location>
        <begin position="51"/>
        <end position="73"/>
    </location>
</feature>
<evidence type="ECO:0000256" key="4">
    <source>
        <dbReference type="ARBA" id="ARBA00022448"/>
    </source>
</evidence>
<comment type="subcellular location">
    <subcellularLocation>
        <location evidence="1 11">Cell membrane</location>
        <topology evidence="1 11">Multi-pass membrane protein</topology>
    </subcellularLocation>
</comment>
<dbReference type="AlphaFoldDB" id="A0A7W4W462"/>
<evidence type="ECO:0000313" key="14">
    <source>
        <dbReference type="Proteomes" id="UP000537130"/>
    </source>
</evidence>
<keyword evidence="6 11" id="KW-0812">Transmembrane</keyword>
<evidence type="ECO:0000256" key="6">
    <source>
        <dbReference type="ARBA" id="ARBA00022692"/>
    </source>
</evidence>
<evidence type="ECO:0000256" key="2">
    <source>
        <dbReference type="ARBA" id="ARBA00008445"/>
    </source>
</evidence>
<name>A0A7W4W462_9GAMM</name>
<dbReference type="GO" id="GO:0043952">
    <property type="term" value="P:protein transport by the Sec complex"/>
    <property type="evidence" value="ECO:0007669"/>
    <property type="project" value="TreeGrafter"/>
</dbReference>
<sequence>MEQLILIFHVLAAICIVGLILMQQGKGADMGASFGSGASQTLFGAGGSGNALTRATAILATLFFCTSLGLAYVAKQKAGGDDLGFEEQIPALEESRDVAPVNEEIPEFSSDENTADEIPQ</sequence>
<dbReference type="PANTHER" id="PTHR34182">
    <property type="entry name" value="PROTEIN-EXPORT MEMBRANE PROTEIN SECG"/>
    <property type="match status" value="1"/>
</dbReference>
<reference evidence="13 14" key="1">
    <citation type="submission" date="2020-08" db="EMBL/GenBank/DDBJ databases">
        <title>Genomic Encyclopedia of Type Strains, Phase III (KMG-III): the genomes of soil and plant-associated and newly described type strains.</title>
        <authorList>
            <person name="Whitman W."/>
        </authorList>
    </citation>
    <scope>NUCLEOTIDE SEQUENCE [LARGE SCALE GENOMIC DNA]</scope>
    <source>
        <strain evidence="13 14">CECT 8654</strain>
    </source>
</reference>
<dbReference type="NCBIfam" id="TIGR00810">
    <property type="entry name" value="secG"/>
    <property type="match status" value="1"/>
</dbReference>
<dbReference type="InterPro" id="IPR004692">
    <property type="entry name" value="SecG"/>
</dbReference>
<feature type="compositionally biased region" description="Acidic residues" evidence="12">
    <location>
        <begin position="104"/>
        <end position="120"/>
    </location>
</feature>
<accession>A0A7W4W462</accession>
<protein>
    <recommendedName>
        <fullName evidence="3 11">Protein-export membrane protein SecG</fullName>
    </recommendedName>
</protein>
<dbReference type="PANTHER" id="PTHR34182:SF1">
    <property type="entry name" value="PROTEIN-EXPORT MEMBRANE PROTEIN SECG"/>
    <property type="match status" value="1"/>
</dbReference>
<dbReference type="GO" id="GO:0015450">
    <property type="term" value="F:protein-transporting ATPase activity"/>
    <property type="evidence" value="ECO:0007669"/>
    <property type="project" value="UniProtKB-UniRule"/>
</dbReference>
<comment type="caution">
    <text evidence="11">Lacks conserved residue(s) required for the propagation of feature annotation.</text>
</comment>
<dbReference type="EMBL" id="JACHWY010000001">
    <property type="protein sequence ID" value="MBB3046813.1"/>
    <property type="molecule type" value="Genomic_DNA"/>
</dbReference>
<comment type="similarity">
    <text evidence="2 11">Belongs to the SecG family.</text>
</comment>
<gene>
    <name evidence="13" type="ORF">FHR99_001049</name>
</gene>
<evidence type="ECO:0000256" key="12">
    <source>
        <dbReference type="SAM" id="MobiDB-lite"/>
    </source>
</evidence>
<proteinExistence type="inferred from homology"/>
<keyword evidence="4 11" id="KW-0813">Transport</keyword>
<evidence type="ECO:0000256" key="11">
    <source>
        <dbReference type="RuleBase" id="RU365087"/>
    </source>
</evidence>
<dbReference type="Proteomes" id="UP000537130">
    <property type="component" value="Unassembled WGS sequence"/>
</dbReference>
<comment type="function">
    <text evidence="11">Involved in protein export. Participates in an early event of protein translocation.</text>
</comment>
<evidence type="ECO:0000256" key="9">
    <source>
        <dbReference type="ARBA" id="ARBA00023010"/>
    </source>
</evidence>
<comment type="caution">
    <text evidence="13">The sequence shown here is derived from an EMBL/GenBank/DDBJ whole genome shotgun (WGS) entry which is preliminary data.</text>
</comment>
<keyword evidence="14" id="KW-1185">Reference proteome</keyword>
<evidence type="ECO:0000313" key="13">
    <source>
        <dbReference type="EMBL" id="MBB3046813.1"/>
    </source>
</evidence>
<dbReference type="PRINTS" id="PR01651">
    <property type="entry name" value="SECGEXPORT"/>
</dbReference>
<dbReference type="GO" id="GO:0065002">
    <property type="term" value="P:intracellular protein transmembrane transport"/>
    <property type="evidence" value="ECO:0007669"/>
    <property type="project" value="TreeGrafter"/>
</dbReference>